<gene>
    <name evidence="1" type="ORF">HNR40_004118</name>
</gene>
<dbReference type="InterPro" id="IPR014710">
    <property type="entry name" value="RmlC-like_jellyroll"/>
</dbReference>
<name>A0A7W8A335_9ACTN</name>
<keyword evidence="2" id="KW-1185">Reference proteome</keyword>
<proteinExistence type="predicted"/>
<evidence type="ECO:0000313" key="1">
    <source>
        <dbReference type="EMBL" id="MBB5078632.1"/>
    </source>
</evidence>
<sequence length="174" mass="18347">MIDLLTAAPGPEFHIPGSTLPVRLARLHGPTCLVGFPAGWERRQRGHYLAGEEFVLLAGALHISGVTYSPGHHAWLPAGTLRHDSAAPSGALALAHFAGPPSWVPSVLDEADGPTTRTPLESVVIPPGGLALSPLSWLRDSPVPLPGDAEIVTVGTWTWQLSAFMPEGRVLVRG</sequence>
<dbReference type="SUPFAM" id="SSF51182">
    <property type="entry name" value="RmlC-like cupins"/>
    <property type="match status" value="1"/>
</dbReference>
<dbReference type="AlphaFoldDB" id="A0A7W8A335"/>
<accession>A0A7W8A335</accession>
<dbReference type="InterPro" id="IPR011051">
    <property type="entry name" value="RmlC_Cupin_sf"/>
</dbReference>
<comment type="caution">
    <text evidence="1">The sequence shown here is derived from an EMBL/GenBank/DDBJ whole genome shotgun (WGS) entry which is preliminary data.</text>
</comment>
<dbReference type="RefSeq" id="WP_184963537.1">
    <property type="nucleotide sequence ID" value="NZ_JACHIN010000005.1"/>
</dbReference>
<reference evidence="1 2" key="1">
    <citation type="submission" date="2020-08" db="EMBL/GenBank/DDBJ databases">
        <title>Genomic Encyclopedia of Type Strains, Phase IV (KMG-IV): sequencing the most valuable type-strain genomes for metagenomic binning, comparative biology and taxonomic classification.</title>
        <authorList>
            <person name="Goeker M."/>
        </authorList>
    </citation>
    <scope>NUCLEOTIDE SEQUENCE [LARGE SCALE GENOMIC DNA]</scope>
    <source>
        <strain evidence="1 2">DSM 45385</strain>
    </source>
</reference>
<dbReference type="EMBL" id="JACHIN010000005">
    <property type="protein sequence ID" value="MBB5078632.1"/>
    <property type="molecule type" value="Genomic_DNA"/>
</dbReference>
<organism evidence="1 2">
    <name type="scientific">Nonomuraea endophytica</name>
    <dbReference type="NCBI Taxonomy" id="714136"/>
    <lineage>
        <taxon>Bacteria</taxon>
        <taxon>Bacillati</taxon>
        <taxon>Actinomycetota</taxon>
        <taxon>Actinomycetes</taxon>
        <taxon>Streptosporangiales</taxon>
        <taxon>Streptosporangiaceae</taxon>
        <taxon>Nonomuraea</taxon>
    </lineage>
</organism>
<evidence type="ECO:0000313" key="2">
    <source>
        <dbReference type="Proteomes" id="UP000568380"/>
    </source>
</evidence>
<dbReference type="Proteomes" id="UP000568380">
    <property type="component" value="Unassembled WGS sequence"/>
</dbReference>
<dbReference type="Gene3D" id="2.60.120.10">
    <property type="entry name" value="Jelly Rolls"/>
    <property type="match status" value="1"/>
</dbReference>
<protein>
    <submittedName>
        <fullName evidence="1">Uncharacterized protein</fullName>
    </submittedName>
</protein>